<comment type="function">
    <text evidence="7">May play the central regulatory role in sporulation. It may be an element of the effector pathway responsible for the activation of sporulation genes in response to nutritional stress. Spo0A may act in concert with spo0H (a sigma factor) to control the expression of some genes that are critical to the sporulation process.</text>
</comment>
<dbReference type="GO" id="GO:0006355">
    <property type="term" value="P:regulation of DNA-templated transcription"/>
    <property type="evidence" value="ECO:0007669"/>
    <property type="project" value="InterPro"/>
</dbReference>
<feature type="domain" description="OmpR/PhoB-type" evidence="11">
    <location>
        <begin position="126"/>
        <end position="220"/>
    </location>
</feature>
<feature type="domain" description="Response regulatory" evidence="10">
    <location>
        <begin position="4"/>
        <end position="116"/>
    </location>
</feature>
<dbReference type="Pfam" id="PF00486">
    <property type="entry name" value="Trans_reg_C"/>
    <property type="match status" value="1"/>
</dbReference>
<organism evidence="12 13">
    <name type="scientific">Anaerotignum lactatifermentans DSM 14214</name>
    <dbReference type="NCBI Taxonomy" id="1121323"/>
    <lineage>
        <taxon>Bacteria</taxon>
        <taxon>Bacillati</taxon>
        <taxon>Bacillota</taxon>
        <taxon>Clostridia</taxon>
        <taxon>Lachnospirales</taxon>
        <taxon>Anaerotignaceae</taxon>
        <taxon>Anaerotignum</taxon>
    </lineage>
</organism>
<dbReference type="Pfam" id="PF00072">
    <property type="entry name" value="Response_reg"/>
    <property type="match status" value="1"/>
</dbReference>
<evidence type="ECO:0000259" key="10">
    <source>
        <dbReference type="PROSITE" id="PS50110"/>
    </source>
</evidence>
<gene>
    <name evidence="12" type="ORF">SAMN02745138_02267</name>
</gene>
<dbReference type="GO" id="GO:0032993">
    <property type="term" value="C:protein-DNA complex"/>
    <property type="evidence" value="ECO:0007669"/>
    <property type="project" value="TreeGrafter"/>
</dbReference>
<evidence type="ECO:0000256" key="4">
    <source>
        <dbReference type="ARBA" id="ARBA00023015"/>
    </source>
</evidence>
<dbReference type="Gene3D" id="1.10.10.10">
    <property type="entry name" value="Winged helix-like DNA-binding domain superfamily/Winged helix DNA-binding domain"/>
    <property type="match status" value="1"/>
</dbReference>
<evidence type="ECO:0000256" key="1">
    <source>
        <dbReference type="ARBA" id="ARBA00018672"/>
    </source>
</evidence>
<dbReference type="SUPFAM" id="SSF52172">
    <property type="entry name" value="CheY-like"/>
    <property type="match status" value="1"/>
</dbReference>
<dbReference type="GO" id="GO:0005829">
    <property type="term" value="C:cytosol"/>
    <property type="evidence" value="ECO:0007669"/>
    <property type="project" value="TreeGrafter"/>
</dbReference>
<dbReference type="InterPro" id="IPR036388">
    <property type="entry name" value="WH-like_DNA-bd_sf"/>
</dbReference>
<name>A0A1M6UX39_9FIRM</name>
<feature type="DNA-binding region" description="OmpR/PhoB-type" evidence="9">
    <location>
        <begin position="126"/>
        <end position="220"/>
    </location>
</feature>
<dbReference type="PANTHER" id="PTHR48111">
    <property type="entry name" value="REGULATOR OF RPOS"/>
    <property type="match status" value="1"/>
</dbReference>
<dbReference type="GO" id="GO:0000156">
    <property type="term" value="F:phosphorelay response regulator activity"/>
    <property type="evidence" value="ECO:0007669"/>
    <property type="project" value="TreeGrafter"/>
</dbReference>
<dbReference type="Gene3D" id="3.40.50.2300">
    <property type="match status" value="1"/>
</dbReference>
<evidence type="ECO:0000313" key="12">
    <source>
        <dbReference type="EMBL" id="SHK73857.1"/>
    </source>
</evidence>
<dbReference type="SMART" id="SM00862">
    <property type="entry name" value="Trans_reg_C"/>
    <property type="match status" value="1"/>
</dbReference>
<keyword evidence="3" id="KW-0902">Two-component regulatory system</keyword>
<accession>A0A1M6UX39</accession>
<dbReference type="FunFam" id="3.40.50.2300:FF:000001">
    <property type="entry name" value="DNA-binding response regulator PhoB"/>
    <property type="match status" value="1"/>
</dbReference>
<dbReference type="InterPro" id="IPR039420">
    <property type="entry name" value="WalR-like"/>
</dbReference>
<dbReference type="Gene3D" id="6.10.250.690">
    <property type="match status" value="1"/>
</dbReference>
<dbReference type="AlphaFoldDB" id="A0A1M6UX39"/>
<dbReference type="InterPro" id="IPR011006">
    <property type="entry name" value="CheY-like_superfamily"/>
</dbReference>
<keyword evidence="4" id="KW-0805">Transcription regulation</keyword>
<dbReference type="GO" id="GO:0000976">
    <property type="term" value="F:transcription cis-regulatory region binding"/>
    <property type="evidence" value="ECO:0007669"/>
    <property type="project" value="TreeGrafter"/>
</dbReference>
<dbReference type="InterPro" id="IPR001789">
    <property type="entry name" value="Sig_transdc_resp-reg_receiver"/>
</dbReference>
<proteinExistence type="predicted"/>
<dbReference type="PANTHER" id="PTHR48111:SF2">
    <property type="entry name" value="RESPONSE REGULATOR SAER"/>
    <property type="match status" value="1"/>
</dbReference>
<evidence type="ECO:0000256" key="5">
    <source>
        <dbReference type="ARBA" id="ARBA00023125"/>
    </source>
</evidence>
<dbReference type="RefSeq" id="WP_072851866.1">
    <property type="nucleotide sequence ID" value="NZ_FRAH01000042.1"/>
</dbReference>
<evidence type="ECO:0000259" key="11">
    <source>
        <dbReference type="PROSITE" id="PS51755"/>
    </source>
</evidence>
<feature type="modified residue" description="4-aspartylphosphate" evidence="8">
    <location>
        <position position="52"/>
    </location>
</feature>
<dbReference type="CDD" id="cd17574">
    <property type="entry name" value="REC_OmpR"/>
    <property type="match status" value="1"/>
</dbReference>
<evidence type="ECO:0000256" key="2">
    <source>
        <dbReference type="ARBA" id="ARBA00022553"/>
    </source>
</evidence>
<dbReference type="OrthoDB" id="9790442at2"/>
<dbReference type="PROSITE" id="PS51755">
    <property type="entry name" value="OMPR_PHOB"/>
    <property type="match status" value="1"/>
</dbReference>
<evidence type="ECO:0000313" key="13">
    <source>
        <dbReference type="Proteomes" id="UP000183975"/>
    </source>
</evidence>
<reference evidence="12 13" key="1">
    <citation type="submission" date="2016-11" db="EMBL/GenBank/DDBJ databases">
        <authorList>
            <person name="Jaros S."/>
            <person name="Januszkiewicz K."/>
            <person name="Wedrychowicz H."/>
        </authorList>
    </citation>
    <scope>NUCLEOTIDE SEQUENCE [LARGE SCALE GENOMIC DNA]</scope>
    <source>
        <strain evidence="12 13">DSM 14214</strain>
    </source>
</reference>
<keyword evidence="6" id="KW-0804">Transcription</keyword>
<sequence>MSYTIMVIDDEQMILDMLRDQFEMEQYQVITAKSSEEALQKLNQQPDIILLDINMPGMDGLELCRAIRDHVACPILFLTARIEEADRVAGLRAGGDDYILKPFSLAELTARVEAHLRRESRIQQKISVRGFGDIVVDYAARTVSRNGQPIELSKVEFDIVELLSLHPGQVFSRETIYEQVRGFDGTADNAVVKEHIRRIRNKLGAQYIETVWGCGYKWVK</sequence>
<keyword evidence="2 8" id="KW-0597">Phosphoprotein</keyword>
<evidence type="ECO:0000256" key="7">
    <source>
        <dbReference type="ARBA" id="ARBA00024867"/>
    </source>
</evidence>
<keyword evidence="5 9" id="KW-0238">DNA-binding</keyword>
<dbReference type="EMBL" id="FRAH01000042">
    <property type="protein sequence ID" value="SHK73857.1"/>
    <property type="molecule type" value="Genomic_DNA"/>
</dbReference>
<evidence type="ECO:0000256" key="9">
    <source>
        <dbReference type="PROSITE-ProRule" id="PRU01091"/>
    </source>
</evidence>
<dbReference type="PROSITE" id="PS50110">
    <property type="entry name" value="RESPONSE_REGULATORY"/>
    <property type="match status" value="1"/>
</dbReference>
<dbReference type="CDD" id="cd00383">
    <property type="entry name" value="trans_reg_C"/>
    <property type="match status" value="1"/>
</dbReference>
<dbReference type="Proteomes" id="UP000183975">
    <property type="component" value="Unassembled WGS sequence"/>
</dbReference>
<dbReference type="SMART" id="SM00448">
    <property type="entry name" value="REC"/>
    <property type="match status" value="1"/>
</dbReference>
<evidence type="ECO:0000256" key="3">
    <source>
        <dbReference type="ARBA" id="ARBA00023012"/>
    </source>
</evidence>
<evidence type="ECO:0000256" key="8">
    <source>
        <dbReference type="PROSITE-ProRule" id="PRU00169"/>
    </source>
</evidence>
<keyword evidence="13" id="KW-1185">Reference proteome</keyword>
<protein>
    <recommendedName>
        <fullName evidence="1">Stage 0 sporulation protein A homolog</fullName>
    </recommendedName>
</protein>
<dbReference type="InterPro" id="IPR001867">
    <property type="entry name" value="OmpR/PhoB-type_DNA-bd"/>
</dbReference>
<evidence type="ECO:0000256" key="6">
    <source>
        <dbReference type="ARBA" id="ARBA00023163"/>
    </source>
</evidence>